<dbReference type="Gene3D" id="3.30.420.10">
    <property type="entry name" value="Ribonuclease H-like superfamily/Ribonuclease H"/>
    <property type="match status" value="1"/>
</dbReference>
<name>A0ABR2ELK7_9ROSI</name>
<gene>
    <name evidence="3" type="ORF">V6N12_010935</name>
</gene>
<dbReference type="InterPro" id="IPR036397">
    <property type="entry name" value="RNaseH_sf"/>
</dbReference>
<reference evidence="3 4" key="1">
    <citation type="journal article" date="2024" name="G3 (Bethesda)">
        <title>Genome assembly of Hibiscus sabdariffa L. provides insights into metabolisms of medicinal natural products.</title>
        <authorList>
            <person name="Kim T."/>
        </authorList>
    </citation>
    <scope>NUCLEOTIDE SEQUENCE [LARGE SCALE GENOMIC DNA]</scope>
    <source>
        <strain evidence="3">TK-2024</strain>
        <tissue evidence="3">Old leaves</tissue>
    </source>
</reference>
<keyword evidence="1" id="KW-0175">Coiled coil</keyword>
<evidence type="ECO:0000313" key="4">
    <source>
        <dbReference type="Proteomes" id="UP001472677"/>
    </source>
</evidence>
<evidence type="ECO:0000259" key="2">
    <source>
        <dbReference type="Pfam" id="PF13456"/>
    </source>
</evidence>
<dbReference type="Pfam" id="PF13456">
    <property type="entry name" value="RVT_3"/>
    <property type="match status" value="1"/>
</dbReference>
<dbReference type="SUPFAM" id="SSF53098">
    <property type="entry name" value="Ribonuclease H-like"/>
    <property type="match status" value="1"/>
</dbReference>
<dbReference type="CDD" id="cd06222">
    <property type="entry name" value="RNase_H_like"/>
    <property type="match status" value="1"/>
</dbReference>
<comment type="caution">
    <text evidence="3">The sequence shown here is derived from an EMBL/GenBank/DDBJ whole genome shotgun (WGS) entry which is preliminary data.</text>
</comment>
<dbReference type="PANTHER" id="PTHR33033:SF121">
    <property type="entry name" value="POLYNUCLEOTIDYL TRANSFERASE, RIBONUCLEASE H-LIKE SUPERFAMILY PROTEIN"/>
    <property type="match status" value="1"/>
</dbReference>
<keyword evidence="4" id="KW-1185">Reference proteome</keyword>
<accession>A0ABR2ELK7</accession>
<dbReference type="EMBL" id="JBBPBM010000012">
    <property type="protein sequence ID" value="KAK8562871.1"/>
    <property type="molecule type" value="Genomic_DNA"/>
</dbReference>
<dbReference type="Proteomes" id="UP001472677">
    <property type="component" value="Unassembled WGS sequence"/>
</dbReference>
<dbReference type="InterPro" id="IPR012337">
    <property type="entry name" value="RNaseH-like_sf"/>
</dbReference>
<proteinExistence type="predicted"/>
<organism evidence="3 4">
    <name type="scientific">Hibiscus sabdariffa</name>
    <name type="common">roselle</name>
    <dbReference type="NCBI Taxonomy" id="183260"/>
    <lineage>
        <taxon>Eukaryota</taxon>
        <taxon>Viridiplantae</taxon>
        <taxon>Streptophyta</taxon>
        <taxon>Embryophyta</taxon>
        <taxon>Tracheophyta</taxon>
        <taxon>Spermatophyta</taxon>
        <taxon>Magnoliopsida</taxon>
        <taxon>eudicotyledons</taxon>
        <taxon>Gunneridae</taxon>
        <taxon>Pentapetalae</taxon>
        <taxon>rosids</taxon>
        <taxon>malvids</taxon>
        <taxon>Malvales</taxon>
        <taxon>Malvaceae</taxon>
        <taxon>Malvoideae</taxon>
        <taxon>Hibiscus</taxon>
    </lineage>
</organism>
<protein>
    <recommendedName>
        <fullName evidence="2">RNase H type-1 domain-containing protein</fullName>
    </recommendedName>
</protein>
<feature type="domain" description="RNase H type-1" evidence="2">
    <location>
        <begin position="122"/>
        <end position="233"/>
    </location>
</feature>
<feature type="coiled-coil region" evidence="1">
    <location>
        <begin position="54"/>
        <end position="81"/>
    </location>
</feature>
<evidence type="ECO:0000256" key="1">
    <source>
        <dbReference type="SAM" id="Coils"/>
    </source>
</evidence>
<dbReference type="PANTHER" id="PTHR33033">
    <property type="entry name" value="POLYNUCLEOTIDYL TRANSFERASE, RIBONUCLEASE H-LIKE SUPERFAMILY PROTEIN-RELATED"/>
    <property type="match status" value="1"/>
</dbReference>
<evidence type="ECO:0000313" key="3">
    <source>
        <dbReference type="EMBL" id="KAK8562871.1"/>
    </source>
</evidence>
<dbReference type="InterPro" id="IPR044730">
    <property type="entry name" value="RNase_H-like_dom_plant"/>
</dbReference>
<sequence length="245" mass="27116">MENWWRNLGSFLFKKQSYLPSTIESVNAQKEAGKGISSVLRKCKMASKQWVWNRKSKEESIPSLERKCAELEDDLQSGSRENRQVAELMAIPMNVKEMLLQWGSIHSGFFSRHGAMSGYFGAVGIGGALTDHSGKLLITFFKSAGCVDAPTAEVLAVREACVLFAASTSFSSSKLIVGCDCSNVVKWFSHPSSTPSFIKATVVECIEVCSQVDWKVVLIPRSQNTLVDFLAKRGINRGVERIVFH</sequence>
<dbReference type="InterPro" id="IPR002156">
    <property type="entry name" value="RNaseH_domain"/>
</dbReference>